<feature type="region of interest" description="Disordered" evidence="1">
    <location>
        <begin position="1"/>
        <end position="48"/>
    </location>
</feature>
<gene>
    <name evidence="2" type="ORF">GWI33_022727</name>
</gene>
<keyword evidence="3" id="KW-1185">Reference proteome</keyword>
<sequence length="70" mass="8011">MRLVEMEDYTEREPPRCPTPSPPPPYESVVMSEHQKRMELKSSDSTGLPSYEAALRSLNRPIENHNVDLA</sequence>
<evidence type="ECO:0000313" key="3">
    <source>
        <dbReference type="Proteomes" id="UP000625711"/>
    </source>
</evidence>
<name>A0A834IQ72_RHYFE</name>
<dbReference type="AlphaFoldDB" id="A0A834IQ72"/>
<protein>
    <submittedName>
        <fullName evidence="2">Uncharacterized protein</fullName>
    </submittedName>
</protein>
<dbReference type="OrthoDB" id="7674340at2759"/>
<comment type="caution">
    <text evidence="2">The sequence shown here is derived from an EMBL/GenBank/DDBJ whole genome shotgun (WGS) entry which is preliminary data.</text>
</comment>
<evidence type="ECO:0000313" key="2">
    <source>
        <dbReference type="EMBL" id="KAF7283896.1"/>
    </source>
</evidence>
<feature type="compositionally biased region" description="Basic and acidic residues" evidence="1">
    <location>
        <begin position="33"/>
        <end position="42"/>
    </location>
</feature>
<dbReference type="Proteomes" id="UP000625711">
    <property type="component" value="Unassembled WGS sequence"/>
</dbReference>
<proteinExistence type="predicted"/>
<reference evidence="2" key="1">
    <citation type="submission" date="2020-08" db="EMBL/GenBank/DDBJ databases">
        <title>Genome sequencing and assembly of the red palm weevil Rhynchophorus ferrugineus.</title>
        <authorList>
            <person name="Dias G.B."/>
            <person name="Bergman C.M."/>
            <person name="Manee M."/>
        </authorList>
    </citation>
    <scope>NUCLEOTIDE SEQUENCE</scope>
    <source>
        <strain evidence="2">AA-2017</strain>
        <tissue evidence="2">Whole larva</tissue>
    </source>
</reference>
<feature type="compositionally biased region" description="Pro residues" evidence="1">
    <location>
        <begin position="16"/>
        <end position="26"/>
    </location>
</feature>
<accession>A0A834IQ72</accession>
<organism evidence="2 3">
    <name type="scientific">Rhynchophorus ferrugineus</name>
    <name type="common">Red palm weevil</name>
    <name type="synonym">Curculio ferrugineus</name>
    <dbReference type="NCBI Taxonomy" id="354439"/>
    <lineage>
        <taxon>Eukaryota</taxon>
        <taxon>Metazoa</taxon>
        <taxon>Ecdysozoa</taxon>
        <taxon>Arthropoda</taxon>
        <taxon>Hexapoda</taxon>
        <taxon>Insecta</taxon>
        <taxon>Pterygota</taxon>
        <taxon>Neoptera</taxon>
        <taxon>Endopterygota</taxon>
        <taxon>Coleoptera</taxon>
        <taxon>Polyphaga</taxon>
        <taxon>Cucujiformia</taxon>
        <taxon>Curculionidae</taxon>
        <taxon>Dryophthorinae</taxon>
        <taxon>Rhynchophorus</taxon>
    </lineage>
</organism>
<dbReference type="EMBL" id="JAACXV010000085">
    <property type="protein sequence ID" value="KAF7283896.1"/>
    <property type="molecule type" value="Genomic_DNA"/>
</dbReference>
<evidence type="ECO:0000256" key="1">
    <source>
        <dbReference type="SAM" id="MobiDB-lite"/>
    </source>
</evidence>